<dbReference type="Gene3D" id="2.40.10.170">
    <property type="match status" value="1"/>
</dbReference>
<feature type="domain" description="DUF4438" evidence="1">
    <location>
        <begin position="27"/>
        <end position="159"/>
    </location>
</feature>
<gene>
    <name evidence="3" type="ORF">SDC9_121461</name>
</gene>
<dbReference type="Pfam" id="PF20999">
    <property type="entry name" value="DUF4438_C"/>
    <property type="match status" value="1"/>
</dbReference>
<dbReference type="AlphaFoldDB" id="A0A645CC23"/>
<evidence type="ECO:0000313" key="3">
    <source>
        <dbReference type="EMBL" id="MPM74473.1"/>
    </source>
</evidence>
<dbReference type="Pfam" id="PF14505">
    <property type="entry name" value="DUF4438"/>
    <property type="match status" value="1"/>
</dbReference>
<accession>A0A645CC23</accession>
<protein>
    <recommendedName>
        <fullName evidence="4">DUF4438 domain-containing protein</fullName>
    </recommendedName>
</protein>
<dbReference type="InterPro" id="IPR048399">
    <property type="entry name" value="DUF4438_C"/>
</dbReference>
<reference evidence="3" key="1">
    <citation type="submission" date="2019-08" db="EMBL/GenBank/DDBJ databases">
        <authorList>
            <person name="Kucharzyk K."/>
            <person name="Murdoch R.W."/>
            <person name="Higgins S."/>
            <person name="Loffler F."/>
        </authorList>
    </citation>
    <scope>NUCLEOTIDE SEQUENCE</scope>
</reference>
<dbReference type="InterPro" id="IPR029433">
    <property type="entry name" value="DUF4438_N"/>
</dbReference>
<feature type="domain" description="DUF4438" evidence="2">
    <location>
        <begin position="161"/>
        <end position="284"/>
    </location>
</feature>
<dbReference type="EMBL" id="VSSQ01025988">
    <property type="protein sequence ID" value="MPM74473.1"/>
    <property type="molecule type" value="Genomic_DNA"/>
</dbReference>
<dbReference type="Gene3D" id="4.10.1180.10">
    <property type="entry name" value="tm1086 domain"/>
    <property type="match status" value="1"/>
</dbReference>
<organism evidence="3">
    <name type="scientific">bioreactor metagenome</name>
    <dbReference type="NCBI Taxonomy" id="1076179"/>
    <lineage>
        <taxon>unclassified sequences</taxon>
        <taxon>metagenomes</taxon>
        <taxon>ecological metagenomes</taxon>
    </lineage>
</organism>
<dbReference type="Gene3D" id="2.102.30.10">
    <property type="entry name" value="tm1086 (SG structure) domain"/>
    <property type="match status" value="1"/>
</dbReference>
<proteinExistence type="predicted"/>
<sequence>MIKINKDRLVMQSVQGKVHSPIVKNPYRISSEGQGKILPATGGISYNVKVGDSCMNWVGDHVEPGVSIKSESPEENNALMMLSCIGNEARIITGEGKGGKGYVTGMHGGIDHVLIHFKDEDMEKMAINDVILVKAFGQGLQIEGFEDVICMNIDPALFEKIGIVKNDKGVLEVPVVTEIPAYLMGSGIGSSTAFMGDYDIMTGDKEANKKFGIDKLRFGDLVLLRDCDNTNGRQYLNGAVSIGVVVHSDCIQSGHGPGVTVIMSSKTSKIKSLINEKANIGHYLDFL</sequence>
<dbReference type="InterPro" id="IPR044909">
    <property type="entry name" value="TM_1086_sf"/>
</dbReference>
<dbReference type="InterPro" id="IPR044910">
    <property type="entry name" value="TM_1086_SG_dom"/>
</dbReference>
<evidence type="ECO:0008006" key="4">
    <source>
        <dbReference type="Google" id="ProtNLM"/>
    </source>
</evidence>
<name>A0A645CC23_9ZZZZ</name>
<comment type="caution">
    <text evidence="3">The sequence shown here is derived from an EMBL/GenBank/DDBJ whole genome shotgun (WGS) entry which is preliminary data.</text>
</comment>
<evidence type="ECO:0000259" key="1">
    <source>
        <dbReference type="Pfam" id="PF14505"/>
    </source>
</evidence>
<evidence type="ECO:0000259" key="2">
    <source>
        <dbReference type="Pfam" id="PF20999"/>
    </source>
</evidence>